<evidence type="ECO:0000313" key="2">
    <source>
        <dbReference type="Proteomes" id="UP000187283"/>
    </source>
</evidence>
<name>A0A1R1YG83_9FUNG</name>
<dbReference type="OrthoDB" id="5628502at2759"/>
<protein>
    <submittedName>
        <fullName evidence="1">Uncharacterized protein</fullName>
    </submittedName>
</protein>
<keyword evidence="2" id="KW-1185">Reference proteome</keyword>
<comment type="caution">
    <text evidence="1">The sequence shown here is derived from an EMBL/GenBank/DDBJ whole genome shotgun (WGS) entry which is preliminary data.</text>
</comment>
<proteinExistence type="predicted"/>
<dbReference type="AlphaFoldDB" id="A0A1R1YG83"/>
<gene>
    <name evidence="1" type="ORF">AYI70_g593</name>
</gene>
<evidence type="ECO:0000313" key="1">
    <source>
        <dbReference type="EMBL" id="OMJ25884.1"/>
    </source>
</evidence>
<dbReference type="EMBL" id="LSSN01000098">
    <property type="protein sequence ID" value="OMJ25884.1"/>
    <property type="molecule type" value="Genomic_DNA"/>
</dbReference>
<dbReference type="Proteomes" id="UP000187283">
    <property type="component" value="Unassembled WGS sequence"/>
</dbReference>
<accession>A0A1R1YG83</accession>
<sequence>MKNIINNTCNLHSSLTADRYQKSTTLSLVASEFIPSRLSSFGYEFSRTQLNTVKRKASEDQFTLYDYQRQIPKSRSAVGQTVVDLVKSYLHRYSQPSSITGRRVGEDSNGLGTLETPGLKLGLSTFYNFCPKNFKKPTKRTDMCKVCVLGSNFEKMYRSAVSSHGIDSESARKLMKTYQDFKDHKILVDEQRGRFTSLEGNLENHGKSYVDGHFGVLSKWFDESESIMDITSIDDLMGIFRSKTSDLAAQRGIYTDDVGYNFIKYDQYTPRGYKYTMSIDSFKNYLSLFKLNNYLMACSISTMSPSDYEPKNFRLKVYKDVRNDRFAPSTPRISPNECVIMGPKSHTAHNSRVLWLKNHTNTTS</sequence>
<reference evidence="1 2" key="1">
    <citation type="submission" date="2017-01" db="EMBL/GenBank/DDBJ databases">
        <authorList>
            <person name="Mah S.A."/>
            <person name="Swanson W.J."/>
            <person name="Moy G.W."/>
            <person name="Vacquier V.D."/>
        </authorList>
    </citation>
    <scope>NUCLEOTIDE SEQUENCE [LARGE SCALE GENOMIC DNA]</scope>
    <source>
        <strain evidence="1 2">GSMNP</strain>
    </source>
</reference>
<organism evidence="1 2">
    <name type="scientific">Smittium culicis</name>
    <dbReference type="NCBI Taxonomy" id="133412"/>
    <lineage>
        <taxon>Eukaryota</taxon>
        <taxon>Fungi</taxon>
        <taxon>Fungi incertae sedis</taxon>
        <taxon>Zoopagomycota</taxon>
        <taxon>Kickxellomycotina</taxon>
        <taxon>Harpellomycetes</taxon>
        <taxon>Harpellales</taxon>
        <taxon>Legeriomycetaceae</taxon>
        <taxon>Smittium</taxon>
    </lineage>
</organism>